<sequence>MLVDRLFLSYFIVKSIFFDESLIYLKNRQCSAMTELCLRGPWIAGSYYKDKRTEESMKDGWLHTGDIVTVDSEGFIKIVDHTKDLIKSGGEWISSVDLENALISRDKVLEAEFPKWWMPDDILFVNEIPKTVVGKFLKRALRDQLKTYMVEKK</sequence>
<evidence type="ECO:0000256" key="3">
    <source>
        <dbReference type="ARBA" id="ARBA00022832"/>
    </source>
</evidence>
<reference evidence="6" key="1">
    <citation type="submission" date="2017-04" db="EMBL/GenBank/DDBJ databases">
        <authorList>
            <person name="Criscuolo A."/>
        </authorList>
    </citation>
    <scope>NUCLEOTIDE SEQUENCE [LARGE SCALE GENOMIC DNA]</scope>
</reference>
<protein>
    <submittedName>
        <fullName evidence="5">Long-chain-fatty-acid--CoA ligase</fullName>
        <ecNumber evidence="5">6.2.1.3</ecNumber>
    </submittedName>
</protein>
<evidence type="ECO:0000313" key="6">
    <source>
        <dbReference type="Proteomes" id="UP000194439"/>
    </source>
</evidence>
<dbReference type="PANTHER" id="PTHR43859">
    <property type="entry name" value="ACYL-ACTIVATING ENZYME"/>
    <property type="match status" value="1"/>
</dbReference>
<name>A0A1Y5YYA7_9BACI</name>
<dbReference type="PANTHER" id="PTHR43859:SF4">
    <property type="entry name" value="BUTANOATE--COA LIGASE AAE1-RELATED"/>
    <property type="match status" value="1"/>
</dbReference>
<dbReference type="Proteomes" id="UP000194439">
    <property type="component" value="Unassembled WGS sequence"/>
</dbReference>
<gene>
    <name evidence="5" type="ORF">BACERE00185_00622</name>
</gene>
<keyword evidence="3" id="KW-0276">Fatty acid metabolism</keyword>
<dbReference type="GO" id="GO:0004467">
    <property type="term" value="F:long-chain fatty acid-CoA ligase activity"/>
    <property type="evidence" value="ECO:0007669"/>
    <property type="project" value="UniProtKB-EC"/>
</dbReference>
<comment type="similarity">
    <text evidence="1">Belongs to the ATP-dependent AMP-binding enzyme family.</text>
</comment>
<dbReference type="EMBL" id="FWZD01000028">
    <property type="protein sequence ID" value="SMD72581.1"/>
    <property type="molecule type" value="Genomic_DNA"/>
</dbReference>
<accession>A0A1Y5YYA7</accession>
<dbReference type="AlphaFoldDB" id="A0A1Y5YYA7"/>
<organism evidence="5 6">
    <name type="scientific">Bacillus mobilis</name>
    <dbReference type="NCBI Taxonomy" id="2026190"/>
    <lineage>
        <taxon>Bacteria</taxon>
        <taxon>Bacillati</taxon>
        <taxon>Bacillota</taxon>
        <taxon>Bacilli</taxon>
        <taxon>Bacillales</taxon>
        <taxon>Bacillaceae</taxon>
        <taxon>Bacillus</taxon>
        <taxon>Bacillus cereus group</taxon>
    </lineage>
</organism>
<evidence type="ECO:0000256" key="2">
    <source>
        <dbReference type="ARBA" id="ARBA00022598"/>
    </source>
</evidence>
<keyword evidence="2 5" id="KW-0436">Ligase</keyword>
<evidence type="ECO:0000313" key="5">
    <source>
        <dbReference type="EMBL" id="SMD72581.1"/>
    </source>
</evidence>
<dbReference type="InterPro" id="IPR042099">
    <property type="entry name" value="ANL_N_sf"/>
</dbReference>
<dbReference type="EC" id="6.2.1.3" evidence="5"/>
<evidence type="ECO:0000256" key="1">
    <source>
        <dbReference type="ARBA" id="ARBA00006432"/>
    </source>
</evidence>
<dbReference type="SUPFAM" id="SSF56801">
    <property type="entry name" value="Acetyl-CoA synthetase-like"/>
    <property type="match status" value="1"/>
</dbReference>
<evidence type="ECO:0000256" key="4">
    <source>
        <dbReference type="ARBA" id="ARBA00023098"/>
    </source>
</evidence>
<proteinExistence type="inferred from homology"/>
<keyword evidence="4" id="KW-0443">Lipid metabolism</keyword>
<dbReference type="Gene3D" id="3.30.300.30">
    <property type="match status" value="1"/>
</dbReference>
<dbReference type="InterPro" id="IPR045851">
    <property type="entry name" value="AMP-bd_C_sf"/>
</dbReference>
<dbReference type="Gene3D" id="3.40.50.12780">
    <property type="entry name" value="N-terminal domain of ligase-like"/>
    <property type="match status" value="1"/>
</dbReference>